<reference evidence="3" key="2">
    <citation type="submission" date="2020-09" db="EMBL/GenBank/DDBJ databases">
        <authorList>
            <person name="Sun Q."/>
            <person name="Zhou Y."/>
        </authorList>
    </citation>
    <scope>NUCLEOTIDE SEQUENCE</scope>
    <source>
        <strain evidence="3">CGMCC 1.15760</strain>
    </source>
</reference>
<keyword evidence="1" id="KW-0378">Hydrolase</keyword>
<feature type="domain" description="Nudix hydrolase" evidence="2">
    <location>
        <begin position="7"/>
        <end position="61"/>
    </location>
</feature>
<dbReference type="Pfam" id="PF00293">
    <property type="entry name" value="NUDIX"/>
    <property type="match status" value="1"/>
</dbReference>
<comment type="caution">
    <text evidence="3">The sequence shown here is derived from an EMBL/GenBank/DDBJ whole genome shotgun (WGS) entry which is preliminary data.</text>
</comment>
<reference evidence="3" key="1">
    <citation type="journal article" date="2014" name="Int. J. Syst. Evol. Microbiol.">
        <title>Complete genome sequence of Corynebacterium casei LMG S-19264T (=DSM 44701T), isolated from a smear-ripened cheese.</title>
        <authorList>
            <consortium name="US DOE Joint Genome Institute (JGI-PGF)"/>
            <person name="Walter F."/>
            <person name="Albersmeier A."/>
            <person name="Kalinowski J."/>
            <person name="Ruckert C."/>
        </authorList>
    </citation>
    <scope>NUCLEOTIDE SEQUENCE</scope>
    <source>
        <strain evidence="3">CGMCC 1.15760</strain>
    </source>
</reference>
<dbReference type="InterPro" id="IPR000086">
    <property type="entry name" value="NUDIX_hydrolase_dom"/>
</dbReference>
<dbReference type="GO" id="GO:0016787">
    <property type="term" value="F:hydrolase activity"/>
    <property type="evidence" value="ECO:0007669"/>
    <property type="project" value="UniProtKB-KW"/>
</dbReference>
<dbReference type="EMBL" id="BMJT01000012">
    <property type="protein sequence ID" value="GGG32225.1"/>
    <property type="molecule type" value="Genomic_DNA"/>
</dbReference>
<dbReference type="InterPro" id="IPR020084">
    <property type="entry name" value="NUDIX_hydrolase_CS"/>
</dbReference>
<dbReference type="Gene3D" id="3.90.79.10">
    <property type="entry name" value="Nucleoside Triphosphate Pyrophosphohydrolase"/>
    <property type="match status" value="1"/>
</dbReference>
<evidence type="ECO:0000313" key="3">
    <source>
        <dbReference type="EMBL" id="GGG32225.1"/>
    </source>
</evidence>
<dbReference type="AlphaFoldDB" id="A0A917GA01"/>
<evidence type="ECO:0000259" key="2">
    <source>
        <dbReference type="Pfam" id="PF00293"/>
    </source>
</evidence>
<evidence type="ECO:0000256" key="1">
    <source>
        <dbReference type="ARBA" id="ARBA00022801"/>
    </source>
</evidence>
<dbReference type="RefSeq" id="WP_188615751.1">
    <property type="nucleotide sequence ID" value="NZ_BMJT01000012.1"/>
</dbReference>
<dbReference type="InterPro" id="IPR015797">
    <property type="entry name" value="NUDIX_hydrolase-like_dom_sf"/>
</dbReference>
<dbReference type="PROSITE" id="PS00893">
    <property type="entry name" value="NUDIX_BOX"/>
    <property type="match status" value="1"/>
</dbReference>
<dbReference type="Proteomes" id="UP000616608">
    <property type="component" value="Unassembled WGS sequence"/>
</dbReference>
<protein>
    <recommendedName>
        <fullName evidence="2">Nudix hydrolase domain-containing protein</fullName>
    </recommendedName>
</protein>
<proteinExistence type="predicted"/>
<gene>
    <name evidence="3" type="ORF">GCM10007425_28620</name>
</gene>
<sequence length="206" mass="24207">MEKELSKVTCFITRKNGDKLELLLIHHPSAGIQIPAGTVEINEDFYEAAYREATEETGLKDFISCKMIGSNEQNLEGKYIIFNKAKIYSKPDTSSFQWAEIRRGITVFHERKHGEFIQISYKEGDKYPEPNYISYQITGWVEEKNLSSKIIRQFYHLQSNSELDEWEIETDNHIFKLFWSPLDNLPPIISPQNEWLTYFLKEMNLV</sequence>
<keyword evidence="4" id="KW-1185">Reference proteome</keyword>
<dbReference type="SUPFAM" id="SSF55811">
    <property type="entry name" value="Nudix"/>
    <property type="match status" value="1"/>
</dbReference>
<evidence type="ECO:0000313" key="4">
    <source>
        <dbReference type="Proteomes" id="UP000616608"/>
    </source>
</evidence>
<organism evidence="3 4">
    <name type="scientific">Lysinibacillus alkalisoli</name>
    <dbReference type="NCBI Taxonomy" id="1911548"/>
    <lineage>
        <taxon>Bacteria</taxon>
        <taxon>Bacillati</taxon>
        <taxon>Bacillota</taxon>
        <taxon>Bacilli</taxon>
        <taxon>Bacillales</taxon>
        <taxon>Bacillaceae</taxon>
        <taxon>Lysinibacillus</taxon>
    </lineage>
</organism>
<accession>A0A917GA01</accession>
<name>A0A917GA01_9BACI</name>